<dbReference type="OrthoDB" id="3042548at2759"/>
<protein>
    <submittedName>
        <fullName evidence="2">Uncharacterized protein</fullName>
    </submittedName>
</protein>
<proteinExistence type="predicted"/>
<feature type="compositionally biased region" description="Basic residues" evidence="1">
    <location>
        <begin position="120"/>
        <end position="135"/>
    </location>
</feature>
<reference evidence="2 3" key="1">
    <citation type="journal article" date="2020" name="ISME J.">
        <title>Uncovering the hidden diversity of litter-decomposition mechanisms in mushroom-forming fungi.</title>
        <authorList>
            <person name="Floudas D."/>
            <person name="Bentzer J."/>
            <person name="Ahren D."/>
            <person name="Johansson T."/>
            <person name="Persson P."/>
            <person name="Tunlid A."/>
        </authorList>
    </citation>
    <scope>NUCLEOTIDE SEQUENCE [LARGE SCALE GENOMIC DNA]</scope>
    <source>
        <strain evidence="2 3">CBS 101986</strain>
    </source>
</reference>
<dbReference type="EMBL" id="JAACJJ010000044">
    <property type="protein sequence ID" value="KAF5314232.1"/>
    <property type="molecule type" value="Genomic_DNA"/>
</dbReference>
<feature type="compositionally biased region" description="Acidic residues" evidence="1">
    <location>
        <begin position="160"/>
        <end position="171"/>
    </location>
</feature>
<sequence length="171" mass="18639">MADITTQVATPMIPVIDERLSAPSAASPQHKAKVAEYNELLEVIYQRELELTGIKSTLAEMREMIAQEARIVDGTPIIAQETGSKSESESDIDAEHVLSDTSSEKAIKPYEGSSAAAVKKVAKKNKKPKGSRRSKVPNVELGGDWDYQLEGRGSRPARESEEEDSDAEVLV</sequence>
<feature type="region of interest" description="Disordered" evidence="1">
    <location>
        <begin position="74"/>
        <end position="171"/>
    </location>
</feature>
<name>A0A8H5EVV1_9AGAR</name>
<organism evidence="2 3">
    <name type="scientific">Psilocybe cf. subviscida</name>
    <dbReference type="NCBI Taxonomy" id="2480587"/>
    <lineage>
        <taxon>Eukaryota</taxon>
        <taxon>Fungi</taxon>
        <taxon>Dikarya</taxon>
        <taxon>Basidiomycota</taxon>
        <taxon>Agaricomycotina</taxon>
        <taxon>Agaricomycetes</taxon>
        <taxon>Agaricomycetidae</taxon>
        <taxon>Agaricales</taxon>
        <taxon>Agaricineae</taxon>
        <taxon>Strophariaceae</taxon>
        <taxon>Psilocybe</taxon>
    </lineage>
</organism>
<keyword evidence="3" id="KW-1185">Reference proteome</keyword>
<dbReference type="AlphaFoldDB" id="A0A8H5EVV1"/>
<dbReference type="Proteomes" id="UP000567179">
    <property type="component" value="Unassembled WGS sequence"/>
</dbReference>
<evidence type="ECO:0000313" key="2">
    <source>
        <dbReference type="EMBL" id="KAF5314232.1"/>
    </source>
</evidence>
<evidence type="ECO:0000256" key="1">
    <source>
        <dbReference type="SAM" id="MobiDB-lite"/>
    </source>
</evidence>
<accession>A0A8H5EVV1</accession>
<feature type="compositionally biased region" description="Basic and acidic residues" evidence="1">
    <location>
        <begin position="84"/>
        <end position="108"/>
    </location>
</feature>
<gene>
    <name evidence="2" type="ORF">D9619_011807</name>
</gene>
<evidence type="ECO:0000313" key="3">
    <source>
        <dbReference type="Proteomes" id="UP000567179"/>
    </source>
</evidence>
<comment type="caution">
    <text evidence="2">The sequence shown here is derived from an EMBL/GenBank/DDBJ whole genome shotgun (WGS) entry which is preliminary data.</text>
</comment>